<feature type="binding site" evidence="6">
    <location>
        <position position="121"/>
    </location>
    <ligand>
        <name>Ca(2+)</name>
        <dbReference type="ChEBI" id="CHEBI:29108"/>
        <label>1</label>
    </ligand>
</feature>
<dbReference type="PRINTS" id="PR01857">
    <property type="entry name" value="ADAMTSFAMILY"/>
</dbReference>
<dbReference type="GO" id="GO:0005576">
    <property type="term" value="C:extracellular region"/>
    <property type="evidence" value="ECO:0007669"/>
    <property type="project" value="UniProtKB-SubCell"/>
</dbReference>
<evidence type="ECO:0000256" key="3">
    <source>
        <dbReference type="ARBA" id="ARBA00022737"/>
    </source>
</evidence>
<dbReference type="Proteomes" id="UP000076502">
    <property type="component" value="Unassembled WGS sequence"/>
</dbReference>
<keyword evidence="6" id="KW-0862">Zinc</keyword>
<dbReference type="PANTHER" id="PTHR13723">
    <property type="entry name" value="ADAMTS A DISINTEGRIN AND METALLOPROTEASE WITH THROMBOSPONDIN MOTIFS PROTEASE"/>
    <property type="match status" value="1"/>
</dbReference>
<dbReference type="InterPro" id="IPR013273">
    <property type="entry name" value="ADAMTS/ADAMTS-like"/>
</dbReference>
<dbReference type="InterPro" id="IPR001590">
    <property type="entry name" value="Peptidase_M12B"/>
</dbReference>
<evidence type="ECO:0000256" key="2">
    <source>
        <dbReference type="ARBA" id="ARBA00022525"/>
    </source>
</evidence>
<keyword evidence="3" id="KW-0677">Repeat</keyword>
<dbReference type="AlphaFoldDB" id="A0A154P4F2"/>
<name>A0A154P4F2_DUFNO</name>
<protein>
    <submittedName>
        <fullName evidence="10">A disintegrin and metalloproteinase with thrombospondin motifs 7</fullName>
    </submittedName>
</protein>
<dbReference type="PROSITE" id="PS50215">
    <property type="entry name" value="ADAM_MEPRO"/>
    <property type="match status" value="1"/>
</dbReference>
<evidence type="ECO:0000256" key="5">
    <source>
        <dbReference type="ARBA" id="ARBA00023180"/>
    </source>
</evidence>
<sequence length="601" mass="66495">MAKTIAKRAFSSQKAHPTKNQDKSYTLELLLVLDKTVLDYHKALDIENYVLTLLNMVAGLLHDTSLGVPMELSVVRIIRMQVQDDEMNLSWTKDANRTLQYFQEWQRIINPGDDSHPNHHDLAILLEKTSICVTPNLCGFTGASTTAGTCDPLKSAAVVMDAGLQTGYQIAHQIGHTKGLGFCLEDKPQDHDLTTAELLPGVMYSGDDQCRMLYRPDARQCNLGIWCYGSKCLMVGERPGVVDGGWSSWSPWSRCSRSCGSGVAFSFRRCTNPLPSNGGSYCRGDRKRHKICASNPCDVDAPSFLDVQCGEFNRWIYPEDGNVHRWTAYNLPENLRASENPCALYCLSETNIVASLRPKVVDGTTCYTSIRSICIGGVCTEIPCDLNMESSAVEDVCGVCRGNGTSCSLKEDTVTIESASRMFDVAGSKAWLGTIRPSQEALNIPGPVMADLLILILPKENVTVKYSLGLKEKSTRKPEFSWGFVDWEKCSANCGPGEQISKPRCLEKVAGLVDETFCKSIARPQAKVRPCHQAPCLPRWMIGEWQDCTPCVPGCEKRRAVKCVRPVGYAEQDVDVIADSYCQGPKPKEQESCTGRRRRDD</sequence>
<comment type="cofactor">
    <cofactor evidence="6">
        <name>Zn(2+)</name>
        <dbReference type="ChEBI" id="CHEBI:29105"/>
    </cofactor>
    <text evidence="6">Binds 1 zinc ion per subunit.</text>
</comment>
<feature type="binding site" evidence="6">
    <location>
        <position position="28"/>
    </location>
    <ligand>
        <name>Ca(2+)</name>
        <dbReference type="ChEBI" id="CHEBI:29108"/>
        <label>2</label>
    </ligand>
</feature>
<dbReference type="GO" id="GO:0030198">
    <property type="term" value="P:extracellular matrix organization"/>
    <property type="evidence" value="ECO:0007669"/>
    <property type="project" value="InterPro"/>
</dbReference>
<dbReference type="EMBL" id="KQ434814">
    <property type="protein sequence ID" value="KZC06825.1"/>
    <property type="molecule type" value="Genomic_DNA"/>
</dbReference>
<dbReference type="Gene3D" id="2.20.100.10">
    <property type="entry name" value="Thrombospondin type-1 (TSP1) repeat"/>
    <property type="match status" value="1"/>
</dbReference>
<dbReference type="GO" id="GO:0004222">
    <property type="term" value="F:metalloendopeptidase activity"/>
    <property type="evidence" value="ECO:0007669"/>
    <property type="project" value="InterPro"/>
</dbReference>
<comment type="caution">
    <text evidence="8">Lacks conserved residue(s) required for the propagation of feature annotation.</text>
</comment>
<evidence type="ECO:0000259" key="9">
    <source>
        <dbReference type="PROSITE" id="PS50215"/>
    </source>
</evidence>
<comment type="subcellular location">
    <subcellularLocation>
        <location evidence="1">Secreted</location>
    </subcellularLocation>
</comment>
<dbReference type="InterPro" id="IPR000884">
    <property type="entry name" value="TSP1_rpt"/>
</dbReference>
<dbReference type="Pfam" id="PF00090">
    <property type="entry name" value="TSP_1"/>
    <property type="match status" value="1"/>
</dbReference>
<evidence type="ECO:0000256" key="6">
    <source>
        <dbReference type="PIRSR" id="PIRSR613273-2"/>
    </source>
</evidence>
<dbReference type="Pfam" id="PF01421">
    <property type="entry name" value="Reprolysin"/>
    <property type="match status" value="1"/>
</dbReference>
<evidence type="ECO:0000256" key="8">
    <source>
        <dbReference type="PROSITE-ProRule" id="PRU00276"/>
    </source>
</evidence>
<dbReference type="Pfam" id="PF19030">
    <property type="entry name" value="TSP1_ADAMTS"/>
    <property type="match status" value="1"/>
</dbReference>
<feature type="binding site" evidence="6">
    <location>
        <position position="114"/>
    </location>
    <ligand>
        <name>Ca(2+)</name>
        <dbReference type="ChEBI" id="CHEBI:29108"/>
        <label>1</label>
    </ligand>
</feature>
<feature type="disulfide bond" evidence="7">
    <location>
        <begin position="150"/>
        <end position="183"/>
    </location>
</feature>
<feature type="disulfide bond" evidence="7">
    <location>
        <begin position="132"/>
        <end position="138"/>
    </location>
</feature>
<dbReference type="InterPro" id="IPR050439">
    <property type="entry name" value="ADAMTS_ADAMTS-like"/>
</dbReference>
<feature type="non-terminal residue" evidence="10">
    <location>
        <position position="601"/>
    </location>
</feature>
<keyword evidence="2" id="KW-0964">Secreted</keyword>
<dbReference type="InterPro" id="IPR024079">
    <property type="entry name" value="MetalloPept_cat_dom_sf"/>
</dbReference>
<dbReference type="SUPFAM" id="SSF82895">
    <property type="entry name" value="TSP-1 type 1 repeat"/>
    <property type="match status" value="2"/>
</dbReference>
<keyword evidence="6" id="KW-0479">Metal-binding</keyword>
<feature type="binding site" evidence="6">
    <location>
        <position position="28"/>
    </location>
    <ligand>
        <name>Ca(2+)</name>
        <dbReference type="ChEBI" id="CHEBI:29108"/>
        <label>1</label>
    </ligand>
</feature>
<dbReference type="PROSITE" id="PS50092">
    <property type="entry name" value="TSP1"/>
    <property type="match status" value="2"/>
</dbReference>
<feature type="domain" description="Peptidase M12B" evidence="9">
    <location>
        <begin position="25"/>
        <end position="256"/>
    </location>
</feature>
<dbReference type="InterPro" id="IPR036383">
    <property type="entry name" value="TSP1_rpt_sf"/>
</dbReference>
<feature type="binding site" evidence="6">
    <location>
        <position position="172"/>
    </location>
    <ligand>
        <name>Zn(2+)</name>
        <dbReference type="ChEBI" id="CHEBI:29105"/>
        <note>catalytic</note>
    </ligand>
</feature>
<evidence type="ECO:0000256" key="7">
    <source>
        <dbReference type="PIRSR" id="PIRSR613273-3"/>
    </source>
</evidence>
<dbReference type="OrthoDB" id="412680at2759"/>
<gene>
    <name evidence="10" type="ORF">WN55_07782</name>
</gene>
<dbReference type="GO" id="GO:0046872">
    <property type="term" value="F:metal ion binding"/>
    <property type="evidence" value="ECO:0007669"/>
    <property type="project" value="UniProtKB-KW"/>
</dbReference>
<accession>A0A154P4F2</accession>
<organism evidence="10 11">
    <name type="scientific">Dufourea novaeangliae</name>
    <name type="common">Sweat bee</name>
    <dbReference type="NCBI Taxonomy" id="178035"/>
    <lineage>
        <taxon>Eukaryota</taxon>
        <taxon>Metazoa</taxon>
        <taxon>Ecdysozoa</taxon>
        <taxon>Arthropoda</taxon>
        <taxon>Hexapoda</taxon>
        <taxon>Insecta</taxon>
        <taxon>Pterygota</taxon>
        <taxon>Neoptera</taxon>
        <taxon>Endopterygota</taxon>
        <taxon>Hymenoptera</taxon>
        <taxon>Apocrita</taxon>
        <taxon>Aculeata</taxon>
        <taxon>Apoidea</taxon>
        <taxon>Anthophila</taxon>
        <taxon>Halictidae</taxon>
        <taxon>Rophitinae</taxon>
        <taxon>Dufourea</taxon>
    </lineage>
</organism>
<evidence type="ECO:0000313" key="10">
    <source>
        <dbReference type="EMBL" id="KZC06825.1"/>
    </source>
</evidence>
<dbReference type="GO" id="GO:0006508">
    <property type="term" value="P:proteolysis"/>
    <property type="evidence" value="ECO:0007669"/>
    <property type="project" value="InterPro"/>
</dbReference>
<evidence type="ECO:0000256" key="1">
    <source>
        <dbReference type="ARBA" id="ARBA00004613"/>
    </source>
</evidence>
<evidence type="ECO:0000256" key="4">
    <source>
        <dbReference type="ARBA" id="ARBA00023157"/>
    </source>
</evidence>
<feature type="disulfide bond" evidence="7">
    <location>
        <begin position="255"/>
        <end position="292"/>
    </location>
</feature>
<feature type="binding site" evidence="6">
    <location>
        <position position="186"/>
    </location>
    <ligand>
        <name>Ca(2+)</name>
        <dbReference type="ChEBI" id="CHEBI:29108"/>
        <label>2</label>
    </ligand>
</feature>
<feature type="binding site" evidence="6">
    <location>
        <position position="186"/>
    </location>
    <ligand>
        <name>Ca(2+)</name>
        <dbReference type="ChEBI" id="CHEBI:29108"/>
        <label>1</label>
    </ligand>
</feature>
<dbReference type="SMART" id="SM00209">
    <property type="entry name" value="TSP1"/>
    <property type="match status" value="2"/>
</dbReference>
<keyword evidence="4 7" id="KW-1015">Disulfide bond</keyword>
<dbReference type="SUPFAM" id="SSF55486">
    <property type="entry name" value="Metalloproteases ('zincins'), catalytic domain"/>
    <property type="match status" value="1"/>
</dbReference>
<dbReference type="STRING" id="178035.A0A154P4F2"/>
<feature type="binding site" evidence="6">
    <location>
        <position position="114"/>
    </location>
    <ligand>
        <name>Ca(2+)</name>
        <dbReference type="ChEBI" id="CHEBI:29108"/>
        <label>2</label>
    </ligand>
</feature>
<dbReference type="GO" id="GO:0007229">
    <property type="term" value="P:integrin-mediated signaling pathway"/>
    <property type="evidence" value="ECO:0007669"/>
    <property type="project" value="UniProtKB-KW"/>
</dbReference>
<feature type="binding site" evidence="6">
    <location>
        <position position="183"/>
    </location>
    <ligand>
        <name>Ca(2+)</name>
        <dbReference type="ChEBI" id="CHEBI:29108"/>
        <label>1</label>
    </ligand>
</feature>
<proteinExistence type="predicted"/>
<feature type="disulfide bond" evidence="7">
    <location>
        <begin position="259"/>
        <end position="297"/>
    </location>
</feature>
<feature type="disulfide bond" evidence="7">
    <location>
        <begin position="270"/>
        <end position="282"/>
    </location>
</feature>
<dbReference type="GO" id="GO:0031012">
    <property type="term" value="C:extracellular matrix"/>
    <property type="evidence" value="ECO:0007669"/>
    <property type="project" value="TreeGrafter"/>
</dbReference>
<evidence type="ECO:0000313" key="11">
    <source>
        <dbReference type="Proteomes" id="UP000076502"/>
    </source>
</evidence>
<keyword evidence="6" id="KW-0106">Calcium</keyword>
<keyword evidence="10" id="KW-0401">Integrin</keyword>
<keyword evidence="11" id="KW-1185">Reference proteome</keyword>
<dbReference type="FunFam" id="2.20.100.10:FF:000007">
    <property type="entry name" value="Thrombospondin 1"/>
    <property type="match status" value="1"/>
</dbReference>
<keyword evidence="5" id="KW-0325">Glycoprotein</keyword>
<dbReference type="Gene3D" id="3.40.390.10">
    <property type="entry name" value="Collagenase (Catalytic Domain)"/>
    <property type="match status" value="1"/>
</dbReference>
<feature type="binding site" evidence="6">
    <location>
        <position position="176"/>
    </location>
    <ligand>
        <name>Zn(2+)</name>
        <dbReference type="ChEBI" id="CHEBI:29105"/>
        <note>catalytic</note>
    </ligand>
</feature>
<dbReference type="PANTHER" id="PTHR13723:SF200">
    <property type="entry name" value="ADAM METALLOPEPTIDASE WITH THROMBOSPONDIN TYPE 1 MOTIF B, ISOFORM B"/>
    <property type="match status" value="1"/>
</dbReference>
<reference evidence="10 11" key="1">
    <citation type="submission" date="2015-07" db="EMBL/GenBank/DDBJ databases">
        <title>The genome of Dufourea novaeangliae.</title>
        <authorList>
            <person name="Pan H."/>
            <person name="Kapheim K."/>
        </authorList>
    </citation>
    <scope>NUCLEOTIDE SEQUENCE [LARGE SCALE GENOMIC DNA]</scope>
    <source>
        <strain evidence="10">0120121106</strain>
        <tissue evidence="10">Whole body</tissue>
    </source>
</reference>